<dbReference type="Proteomes" id="UP000887565">
    <property type="component" value="Unplaced"/>
</dbReference>
<protein>
    <submittedName>
        <fullName evidence="2">Uncharacterized protein</fullName>
    </submittedName>
</protein>
<name>A0A915JEI1_ROMCU</name>
<evidence type="ECO:0000313" key="2">
    <source>
        <dbReference type="WBParaSite" id="nRc.2.0.1.t24925-RA"/>
    </source>
</evidence>
<evidence type="ECO:0000313" key="1">
    <source>
        <dbReference type="Proteomes" id="UP000887565"/>
    </source>
</evidence>
<organism evidence="1 2">
    <name type="scientific">Romanomermis culicivorax</name>
    <name type="common">Nematode worm</name>
    <dbReference type="NCBI Taxonomy" id="13658"/>
    <lineage>
        <taxon>Eukaryota</taxon>
        <taxon>Metazoa</taxon>
        <taxon>Ecdysozoa</taxon>
        <taxon>Nematoda</taxon>
        <taxon>Enoplea</taxon>
        <taxon>Dorylaimia</taxon>
        <taxon>Mermithida</taxon>
        <taxon>Mermithoidea</taxon>
        <taxon>Mermithidae</taxon>
        <taxon>Romanomermis</taxon>
    </lineage>
</organism>
<reference evidence="2" key="1">
    <citation type="submission" date="2022-11" db="UniProtKB">
        <authorList>
            <consortium name="WormBaseParasite"/>
        </authorList>
    </citation>
    <scope>IDENTIFICATION</scope>
</reference>
<dbReference type="WBParaSite" id="nRc.2.0.1.t24925-RA">
    <property type="protein sequence ID" value="nRc.2.0.1.t24925-RA"/>
    <property type="gene ID" value="nRc.2.0.1.g24925"/>
</dbReference>
<dbReference type="AlphaFoldDB" id="A0A915JEI1"/>
<accession>A0A915JEI1</accession>
<proteinExistence type="predicted"/>
<sequence>MKPYWCFMKRLCLMFENPMLDEEQLASHLWNILPPCVWAQRTGADQKYIDHCVGLALPRF</sequence>
<keyword evidence="1" id="KW-1185">Reference proteome</keyword>